<keyword evidence="3" id="KW-1185">Reference proteome</keyword>
<gene>
    <name evidence="2" type="ORF">AK812_SmicGene47785</name>
</gene>
<feature type="non-terminal residue" evidence="2">
    <location>
        <position position="1"/>
    </location>
</feature>
<dbReference type="AlphaFoldDB" id="A0A1Q9BQY8"/>
<sequence>AEAKKRRALSDQWPSAASRRVIPDRLQEKPLPHSKAQQGSHGRHAMRQPEAGLSFKI</sequence>
<dbReference type="EMBL" id="LSRX01006338">
    <property type="protein sequence ID" value="OLP73113.1"/>
    <property type="molecule type" value="Genomic_DNA"/>
</dbReference>
<feature type="region of interest" description="Disordered" evidence="1">
    <location>
        <begin position="1"/>
        <end position="57"/>
    </location>
</feature>
<comment type="caution">
    <text evidence="2">The sequence shown here is derived from an EMBL/GenBank/DDBJ whole genome shotgun (WGS) entry which is preliminary data.</text>
</comment>
<organism evidence="2 3">
    <name type="scientific">Symbiodinium microadriaticum</name>
    <name type="common">Dinoflagellate</name>
    <name type="synonym">Zooxanthella microadriatica</name>
    <dbReference type="NCBI Taxonomy" id="2951"/>
    <lineage>
        <taxon>Eukaryota</taxon>
        <taxon>Sar</taxon>
        <taxon>Alveolata</taxon>
        <taxon>Dinophyceae</taxon>
        <taxon>Suessiales</taxon>
        <taxon>Symbiodiniaceae</taxon>
        <taxon>Symbiodinium</taxon>
    </lineage>
</organism>
<accession>A0A1Q9BQY8</accession>
<evidence type="ECO:0000313" key="2">
    <source>
        <dbReference type="EMBL" id="OLP73113.1"/>
    </source>
</evidence>
<dbReference type="Proteomes" id="UP000186817">
    <property type="component" value="Unassembled WGS sequence"/>
</dbReference>
<reference evidence="2 3" key="1">
    <citation type="submission" date="2016-02" db="EMBL/GenBank/DDBJ databases">
        <title>Genome analysis of coral dinoflagellate symbionts highlights evolutionary adaptations to a symbiotic lifestyle.</title>
        <authorList>
            <person name="Aranda M."/>
            <person name="Li Y."/>
            <person name="Liew Y.J."/>
            <person name="Baumgarten S."/>
            <person name="Simakov O."/>
            <person name="Wilson M."/>
            <person name="Piel J."/>
            <person name="Ashoor H."/>
            <person name="Bougouffa S."/>
            <person name="Bajic V.B."/>
            <person name="Ryu T."/>
            <person name="Ravasi T."/>
            <person name="Bayer T."/>
            <person name="Micklem G."/>
            <person name="Kim H."/>
            <person name="Bhak J."/>
            <person name="Lajeunesse T.C."/>
            <person name="Voolstra C.R."/>
        </authorList>
    </citation>
    <scope>NUCLEOTIDE SEQUENCE [LARGE SCALE GENOMIC DNA]</scope>
    <source>
        <strain evidence="2 3">CCMP2467</strain>
    </source>
</reference>
<feature type="compositionally biased region" description="Basic and acidic residues" evidence="1">
    <location>
        <begin position="21"/>
        <end position="31"/>
    </location>
</feature>
<evidence type="ECO:0000256" key="1">
    <source>
        <dbReference type="SAM" id="MobiDB-lite"/>
    </source>
</evidence>
<protein>
    <submittedName>
        <fullName evidence="2">Uncharacterized protein</fullName>
    </submittedName>
</protein>
<proteinExistence type="predicted"/>
<name>A0A1Q9BQY8_SYMMI</name>
<evidence type="ECO:0000313" key="3">
    <source>
        <dbReference type="Proteomes" id="UP000186817"/>
    </source>
</evidence>